<feature type="domain" description="Pseudouridine synthase RsuA/RluA-like" evidence="4">
    <location>
        <begin position="96"/>
        <end position="288"/>
    </location>
</feature>
<dbReference type="Gene3D" id="3.30.2350.10">
    <property type="entry name" value="Pseudouridine synthase"/>
    <property type="match status" value="1"/>
</dbReference>
<comment type="catalytic activity">
    <reaction evidence="1">
        <text>a uridine in RNA = a pseudouridine in RNA</text>
        <dbReference type="Rhea" id="RHEA:48348"/>
        <dbReference type="Rhea" id="RHEA-COMP:12068"/>
        <dbReference type="Rhea" id="RHEA-COMP:12069"/>
        <dbReference type="ChEBI" id="CHEBI:65314"/>
        <dbReference type="ChEBI" id="CHEBI:65315"/>
    </reaction>
</comment>
<dbReference type="PROSITE" id="PS01129">
    <property type="entry name" value="PSI_RLU"/>
    <property type="match status" value="1"/>
</dbReference>
<dbReference type="InterPro" id="IPR050188">
    <property type="entry name" value="RluA_PseudoU_synthase"/>
</dbReference>
<evidence type="ECO:0000256" key="3">
    <source>
        <dbReference type="SAM" id="SignalP"/>
    </source>
</evidence>
<keyword evidence="6" id="KW-1185">Reference proteome</keyword>
<dbReference type="Gramene" id="OPUNC12G14120.1">
    <property type="protein sequence ID" value="OPUNC12G14120.1"/>
    <property type="gene ID" value="OPUNC12G14120"/>
</dbReference>
<dbReference type="STRING" id="4537.A0A0E0MNJ1"/>
<dbReference type="GO" id="GO:0009982">
    <property type="term" value="F:pseudouridine synthase activity"/>
    <property type="evidence" value="ECO:0007669"/>
    <property type="project" value="InterPro"/>
</dbReference>
<dbReference type="Proteomes" id="UP000026962">
    <property type="component" value="Chromosome 12"/>
</dbReference>
<organism evidence="5">
    <name type="scientific">Oryza punctata</name>
    <name type="common">Red rice</name>
    <dbReference type="NCBI Taxonomy" id="4537"/>
    <lineage>
        <taxon>Eukaryota</taxon>
        <taxon>Viridiplantae</taxon>
        <taxon>Streptophyta</taxon>
        <taxon>Embryophyta</taxon>
        <taxon>Tracheophyta</taxon>
        <taxon>Spermatophyta</taxon>
        <taxon>Magnoliopsida</taxon>
        <taxon>Liliopsida</taxon>
        <taxon>Poales</taxon>
        <taxon>Poaceae</taxon>
        <taxon>BOP clade</taxon>
        <taxon>Oryzoideae</taxon>
        <taxon>Oryzeae</taxon>
        <taxon>Oryzinae</taxon>
        <taxon>Oryza</taxon>
    </lineage>
</organism>
<sequence length="350" mass="37655">MTRLPLPLLLSPRFAAALTTPQPLPPARRLVAAAAAAAGGDQAVNMSAATGEYPVPVSPPYPAASKDVELRRAMTASARSAAYSSASVVFEDEWIAVVDKPAGVYCDALLSALPCSGGSAAASGDEATKPNLHLANRLDRDTSGLMVITKCNKVAGKLVKAFTEHKVKKTYLALCIGYPPTWEKIKICSGHGRSKHGAWRVYAMSDVGRSLPGGSIVRDMSTKFEVLGVNGKGHFREPSNFEVDETESITVQEKAADQTSDSEVMNSMILVRAYPQSGRTHQIRLHCQYLRFPIRGDVKYSGVIEWNGVDYDGHALHAESLSFVHPVTGLPVTFRSPLPSWANEFISTMG</sequence>
<dbReference type="InterPro" id="IPR006224">
    <property type="entry name" value="PsdUridine_synth_RluA-like_CS"/>
</dbReference>
<dbReference type="PANTHER" id="PTHR21600">
    <property type="entry name" value="MITOCHONDRIAL RNA PSEUDOURIDINE SYNTHASE"/>
    <property type="match status" value="1"/>
</dbReference>
<dbReference type="OMA" id="EPNYAGW"/>
<dbReference type="EnsemblPlants" id="OPUNC12G14120.1">
    <property type="protein sequence ID" value="OPUNC12G14120.1"/>
    <property type="gene ID" value="OPUNC12G14120"/>
</dbReference>
<reference evidence="5" key="2">
    <citation type="submission" date="2018-05" db="EMBL/GenBank/DDBJ databases">
        <title>OpunRS2 (Oryza punctata Reference Sequence Version 2).</title>
        <authorList>
            <person name="Zhang J."/>
            <person name="Kudrna D."/>
            <person name="Lee S."/>
            <person name="Talag J."/>
            <person name="Welchert J."/>
            <person name="Wing R.A."/>
        </authorList>
    </citation>
    <scope>NUCLEOTIDE SEQUENCE [LARGE SCALE GENOMIC DNA]</scope>
</reference>
<accession>A0A0E0MNJ1</accession>
<protein>
    <recommendedName>
        <fullName evidence="4">Pseudouridine synthase RsuA/RluA-like domain-containing protein</fullName>
    </recommendedName>
</protein>
<feature type="chain" id="PRO_5002367843" description="Pseudouridine synthase RsuA/RluA-like domain-containing protein" evidence="3">
    <location>
        <begin position="18"/>
        <end position="350"/>
    </location>
</feature>
<dbReference type="PANTHER" id="PTHR21600:SF47">
    <property type="entry name" value="RNA PSEUDOURIDINE SYNTHASE 1"/>
    <property type="match status" value="1"/>
</dbReference>
<dbReference type="AlphaFoldDB" id="A0A0E0MNJ1"/>
<keyword evidence="3" id="KW-0732">Signal</keyword>
<evidence type="ECO:0000256" key="1">
    <source>
        <dbReference type="ARBA" id="ARBA00000073"/>
    </source>
</evidence>
<keyword evidence="2" id="KW-0694">RNA-binding</keyword>
<name>A0A0E0MNJ1_ORYPU</name>
<dbReference type="eggNOG" id="KOG1919">
    <property type="taxonomic scope" value="Eukaryota"/>
</dbReference>
<evidence type="ECO:0000313" key="6">
    <source>
        <dbReference type="Proteomes" id="UP000026962"/>
    </source>
</evidence>
<reference evidence="5" key="1">
    <citation type="submission" date="2015-04" db="UniProtKB">
        <authorList>
            <consortium name="EnsemblPlants"/>
        </authorList>
    </citation>
    <scope>IDENTIFICATION</scope>
</reference>
<dbReference type="SUPFAM" id="SSF55120">
    <property type="entry name" value="Pseudouridine synthase"/>
    <property type="match status" value="1"/>
</dbReference>
<dbReference type="HOGENOM" id="CLU_063147_0_0_1"/>
<dbReference type="Pfam" id="PF00849">
    <property type="entry name" value="PseudoU_synth_2"/>
    <property type="match status" value="1"/>
</dbReference>
<evidence type="ECO:0000256" key="2">
    <source>
        <dbReference type="ARBA" id="ARBA00022884"/>
    </source>
</evidence>
<feature type="signal peptide" evidence="3">
    <location>
        <begin position="1"/>
        <end position="17"/>
    </location>
</feature>
<proteinExistence type="predicted"/>
<evidence type="ECO:0000313" key="5">
    <source>
        <dbReference type="EnsemblPlants" id="OPUNC12G14120.1"/>
    </source>
</evidence>
<dbReference type="CDD" id="cd02869">
    <property type="entry name" value="PseudoU_synth_RluA_like"/>
    <property type="match status" value="1"/>
</dbReference>
<dbReference type="InterPro" id="IPR020103">
    <property type="entry name" value="PsdUridine_synth_cat_dom_sf"/>
</dbReference>
<dbReference type="GO" id="GO:0003723">
    <property type="term" value="F:RNA binding"/>
    <property type="evidence" value="ECO:0007669"/>
    <property type="project" value="UniProtKB-KW"/>
</dbReference>
<evidence type="ECO:0000259" key="4">
    <source>
        <dbReference type="Pfam" id="PF00849"/>
    </source>
</evidence>
<dbReference type="GO" id="GO:0000455">
    <property type="term" value="P:enzyme-directed rRNA pseudouridine synthesis"/>
    <property type="evidence" value="ECO:0007669"/>
    <property type="project" value="TreeGrafter"/>
</dbReference>
<dbReference type="InterPro" id="IPR006145">
    <property type="entry name" value="PsdUridine_synth_RsuA/RluA"/>
</dbReference>